<accession>A0AAW1D846</accession>
<evidence type="ECO:0000256" key="1">
    <source>
        <dbReference type="SAM" id="MobiDB-lite"/>
    </source>
</evidence>
<evidence type="ECO:0000313" key="3">
    <source>
        <dbReference type="Proteomes" id="UP001461498"/>
    </source>
</evidence>
<keyword evidence="3" id="KW-1185">Reference proteome</keyword>
<dbReference type="Proteomes" id="UP001461498">
    <property type="component" value="Unassembled WGS sequence"/>
</dbReference>
<feature type="compositionally biased region" description="Polar residues" evidence="1">
    <location>
        <begin position="296"/>
        <end position="305"/>
    </location>
</feature>
<feature type="compositionally biased region" description="Pro residues" evidence="1">
    <location>
        <begin position="446"/>
        <end position="460"/>
    </location>
</feature>
<feature type="compositionally biased region" description="Polar residues" evidence="1">
    <location>
        <begin position="365"/>
        <end position="382"/>
    </location>
</feature>
<feature type="compositionally biased region" description="Low complexity" evidence="1">
    <location>
        <begin position="322"/>
        <end position="333"/>
    </location>
</feature>
<feature type="compositionally biased region" description="Basic and acidic residues" evidence="1">
    <location>
        <begin position="307"/>
        <end position="317"/>
    </location>
</feature>
<name>A0AAW1D846_9HEMI</name>
<reference evidence="2 3" key="1">
    <citation type="submission" date="2022-12" db="EMBL/GenBank/DDBJ databases">
        <title>Chromosome-level genome assembly of true bugs.</title>
        <authorList>
            <person name="Ma L."/>
            <person name="Li H."/>
        </authorList>
    </citation>
    <scope>NUCLEOTIDE SEQUENCE [LARGE SCALE GENOMIC DNA]</scope>
    <source>
        <strain evidence="2">Lab_2022b</strain>
    </source>
</reference>
<comment type="caution">
    <text evidence="2">The sequence shown here is derived from an EMBL/GenBank/DDBJ whole genome shotgun (WGS) entry which is preliminary data.</text>
</comment>
<feature type="region of interest" description="Disordered" evidence="1">
    <location>
        <begin position="235"/>
        <end position="468"/>
    </location>
</feature>
<feature type="compositionally biased region" description="Low complexity" evidence="1">
    <location>
        <begin position="284"/>
        <end position="295"/>
    </location>
</feature>
<organism evidence="2 3">
    <name type="scientific">Rhynocoris fuscipes</name>
    <dbReference type="NCBI Taxonomy" id="488301"/>
    <lineage>
        <taxon>Eukaryota</taxon>
        <taxon>Metazoa</taxon>
        <taxon>Ecdysozoa</taxon>
        <taxon>Arthropoda</taxon>
        <taxon>Hexapoda</taxon>
        <taxon>Insecta</taxon>
        <taxon>Pterygota</taxon>
        <taxon>Neoptera</taxon>
        <taxon>Paraneoptera</taxon>
        <taxon>Hemiptera</taxon>
        <taxon>Heteroptera</taxon>
        <taxon>Panheteroptera</taxon>
        <taxon>Cimicomorpha</taxon>
        <taxon>Reduviidae</taxon>
        <taxon>Harpactorinae</taxon>
        <taxon>Harpactorini</taxon>
        <taxon>Rhynocoris</taxon>
    </lineage>
</organism>
<feature type="compositionally biased region" description="Polar residues" evidence="1">
    <location>
        <begin position="398"/>
        <end position="409"/>
    </location>
</feature>
<sequence length="626" mass="70115">MSRMREMTTTTTIFTTADHERNLDALLEDLQTTVSRSNSTLNLNGNVTGYRELRRTYTDGTPEGTATEYQIEYLNPANSTHHIVEGSYDGMNNPVGQRGKSVSTYKYNTIETSSTSGSGDMKMKQNISELDSLLDDLNTAQKKNFSESKTITTRNVSGIDPGYLDQNASHSLVKGEQKYYTEDRGLRGRSGSARRELVFTGQRSQDPSPSREQLFYEQHEQTPKVQQFYRYEKTTSTRTTAPGVNDIPPLVGEPTSNTVKNYTYTDESPLPIRHRSPSPGGGIHSSYHYSSTSTSRDPGSPQSPISDKYRTLPDDYPPRPGGPTSYSYSSSTVRESRSDTRGKTPPPPHRSPSPVSFSQPPPPARSTTVKTYTYDQQLTNSGSHHRSPSPGVPKFSPSDPSHNRLTYNVSPAPPPPTAHTTVTNYKYSTTHHQQYQQQPDDTVPLMPRPFPTPQPSPTPPHSDQQPPKKLDELMASFSDADQRHNRYTETTVHHHHHYTNSNSTPQPNPTPQAIILHPSNPSNENERLIEKEKEIIREKEKEKEKLISHEESKNVTGPPVYYPPGVELFARKEESMMERQSGEARYRAKAKYEYEAKSKSKMSESSGKAVVPVCLPLCCAMPCVIM</sequence>
<dbReference type="AlphaFoldDB" id="A0AAW1D846"/>
<feature type="compositionally biased region" description="Polar residues" evidence="1">
    <location>
        <begin position="201"/>
        <end position="211"/>
    </location>
</feature>
<gene>
    <name evidence="2" type="ORF">O3M35_008787</name>
</gene>
<evidence type="ECO:0000313" key="2">
    <source>
        <dbReference type="EMBL" id="KAK9506941.1"/>
    </source>
</evidence>
<dbReference type="PANTHER" id="PTHR41156">
    <property type="entry name" value="AGAP006184-PA"/>
    <property type="match status" value="1"/>
</dbReference>
<feature type="compositionally biased region" description="Polar residues" evidence="1">
    <location>
        <begin position="254"/>
        <end position="266"/>
    </location>
</feature>
<proteinExistence type="predicted"/>
<feature type="region of interest" description="Disordered" evidence="1">
    <location>
        <begin position="198"/>
        <end position="221"/>
    </location>
</feature>
<feature type="region of interest" description="Disordered" evidence="1">
    <location>
        <begin position="491"/>
        <end position="526"/>
    </location>
</feature>
<dbReference type="PANTHER" id="PTHR41156:SF1">
    <property type="entry name" value="ZASP-LIKE MOTIF DOMAIN-CONTAINING PROTEIN"/>
    <property type="match status" value="1"/>
</dbReference>
<protein>
    <submittedName>
        <fullName evidence="2">Uncharacterized protein</fullName>
    </submittedName>
</protein>
<dbReference type="EMBL" id="JAPXFL010000005">
    <property type="protein sequence ID" value="KAK9506941.1"/>
    <property type="molecule type" value="Genomic_DNA"/>
</dbReference>